<feature type="region of interest" description="Disordered" evidence="3">
    <location>
        <begin position="497"/>
        <end position="527"/>
    </location>
</feature>
<dbReference type="CDD" id="cd00167">
    <property type="entry name" value="SANT"/>
    <property type="match status" value="1"/>
</dbReference>
<feature type="domain" description="HSA" evidence="5">
    <location>
        <begin position="551"/>
        <end position="626"/>
    </location>
</feature>
<feature type="region of interest" description="Disordered" evidence="3">
    <location>
        <begin position="234"/>
        <end position="254"/>
    </location>
</feature>
<dbReference type="InterPro" id="IPR001005">
    <property type="entry name" value="SANT/Myb"/>
</dbReference>
<feature type="compositionally biased region" description="Polar residues" evidence="3">
    <location>
        <begin position="199"/>
        <end position="209"/>
    </location>
</feature>
<dbReference type="Gene3D" id="1.10.10.60">
    <property type="entry name" value="Homeodomain-like"/>
    <property type="match status" value="1"/>
</dbReference>
<feature type="compositionally biased region" description="Low complexity" evidence="3">
    <location>
        <begin position="1306"/>
        <end position="1318"/>
    </location>
</feature>
<dbReference type="GO" id="GO:0035267">
    <property type="term" value="C:NuA4 histone acetyltransferase complex"/>
    <property type="evidence" value="ECO:0007669"/>
    <property type="project" value="InterPro"/>
</dbReference>
<evidence type="ECO:0000256" key="2">
    <source>
        <dbReference type="ARBA" id="ARBA00022853"/>
    </source>
</evidence>
<feature type="compositionally biased region" description="Low complexity" evidence="3">
    <location>
        <begin position="1216"/>
        <end position="1225"/>
    </location>
</feature>
<feature type="region of interest" description="Disordered" evidence="3">
    <location>
        <begin position="1809"/>
        <end position="1884"/>
    </location>
</feature>
<dbReference type="EMBL" id="JBDFQZ010000005">
    <property type="protein sequence ID" value="KAK9726541.1"/>
    <property type="molecule type" value="Genomic_DNA"/>
</dbReference>
<feature type="compositionally biased region" description="Low complexity" evidence="3">
    <location>
        <begin position="1478"/>
        <end position="1493"/>
    </location>
</feature>
<feature type="region of interest" description="Disordered" evidence="3">
    <location>
        <begin position="1104"/>
        <end position="1127"/>
    </location>
</feature>
<feature type="compositionally biased region" description="Basic and acidic residues" evidence="3">
    <location>
        <begin position="234"/>
        <end position="247"/>
    </location>
</feature>
<keyword evidence="7" id="KW-1185">Reference proteome</keyword>
<dbReference type="SMART" id="SM00573">
    <property type="entry name" value="HSA"/>
    <property type="match status" value="1"/>
</dbReference>
<feature type="compositionally biased region" description="Polar residues" evidence="3">
    <location>
        <begin position="1239"/>
        <end position="1252"/>
    </location>
</feature>
<feature type="compositionally biased region" description="Polar residues" evidence="3">
    <location>
        <begin position="881"/>
        <end position="891"/>
    </location>
</feature>
<keyword evidence="2" id="KW-0156">Chromatin regulator</keyword>
<feature type="region of interest" description="Disordered" evidence="3">
    <location>
        <begin position="917"/>
        <end position="937"/>
    </location>
</feature>
<feature type="domain" description="Myb-like" evidence="4">
    <location>
        <begin position="1048"/>
        <end position="1100"/>
    </location>
</feature>
<organism evidence="6 7">
    <name type="scientific">Saponaria officinalis</name>
    <name type="common">Common soapwort</name>
    <name type="synonym">Lychnis saponaria</name>
    <dbReference type="NCBI Taxonomy" id="3572"/>
    <lineage>
        <taxon>Eukaryota</taxon>
        <taxon>Viridiplantae</taxon>
        <taxon>Streptophyta</taxon>
        <taxon>Embryophyta</taxon>
        <taxon>Tracheophyta</taxon>
        <taxon>Spermatophyta</taxon>
        <taxon>Magnoliopsida</taxon>
        <taxon>eudicotyledons</taxon>
        <taxon>Gunneridae</taxon>
        <taxon>Pentapetalae</taxon>
        <taxon>Caryophyllales</taxon>
        <taxon>Caryophyllaceae</taxon>
        <taxon>Caryophylleae</taxon>
        <taxon>Saponaria</taxon>
    </lineage>
</organism>
<feature type="compositionally biased region" description="Polar residues" evidence="3">
    <location>
        <begin position="1494"/>
        <end position="1505"/>
    </location>
</feature>
<dbReference type="PROSITE" id="PS51204">
    <property type="entry name" value="HSA"/>
    <property type="match status" value="1"/>
</dbReference>
<feature type="region of interest" description="Disordered" evidence="3">
    <location>
        <begin position="862"/>
        <end position="905"/>
    </location>
</feature>
<reference evidence="6" key="1">
    <citation type="submission" date="2024-03" db="EMBL/GenBank/DDBJ databases">
        <title>WGS assembly of Saponaria officinalis var. Norfolk2.</title>
        <authorList>
            <person name="Jenkins J."/>
            <person name="Shu S."/>
            <person name="Grimwood J."/>
            <person name="Barry K."/>
            <person name="Goodstein D."/>
            <person name="Schmutz J."/>
            <person name="Leebens-Mack J."/>
            <person name="Osbourn A."/>
        </authorList>
    </citation>
    <scope>NUCLEOTIDE SEQUENCE [LARGE SCALE GENOMIC DNA]</scope>
    <source>
        <strain evidence="6">JIC</strain>
    </source>
</reference>
<feature type="compositionally biased region" description="Polar residues" evidence="3">
    <location>
        <begin position="1349"/>
        <end position="1371"/>
    </location>
</feature>
<feature type="compositionally biased region" description="Polar residues" evidence="3">
    <location>
        <begin position="1834"/>
        <end position="1853"/>
    </location>
</feature>
<protein>
    <submittedName>
        <fullName evidence="6">Uncharacterized protein</fullName>
    </submittedName>
</protein>
<evidence type="ECO:0000256" key="3">
    <source>
        <dbReference type="SAM" id="MobiDB-lite"/>
    </source>
</evidence>
<dbReference type="InterPro" id="IPR044798">
    <property type="entry name" value="EAF1A/B"/>
</dbReference>
<evidence type="ECO:0000259" key="5">
    <source>
        <dbReference type="PROSITE" id="PS51204"/>
    </source>
</evidence>
<feature type="compositionally biased region" description="Polar residues" evidence="3">
    <location>
        <begin position="1644"/>
        <end position="1677"/>
    </location>
</feature>
<feature type="compositionally biased region" description="Low complexity" evidence="3">
    <location>
        <begin position="1859"/>
        <end position="1868"/>
    </location>
</feature>
<feature type="compositionally biased region" description="Basic and acidic residues" evidence="3">
    <location>
        <begin position="140"/>
        <end position="149"/>
    </location>
</feature>
<evidence type="ECO:0000313" key="7">
    <source>
        <dbReference type="Proteomes" id="UP001443914"/>
    </source>
</evidence>
<comment type="caution">
    <text evidence="6">The sequence shown here is derived from an EMBL/GenBank/DDBJ whole genome shotgun (WGS) entry which is preliminary data.</text>
</comment>
<feature type="region of interest" description="Disordered" evidence="3">
    <location>
        <begin position="1475"/>
        <end position="1789"/>
    </location>
</feature>
<feature type="compositionally biased region" description="Gly residues" evidence="3">
    <location>
        <begin position="1558"/>
        <end position="1571"/>
    </location>
</feature>
<dbReference type="InterPro" id="IPR014012">
    <property type="entry name" value="HSA_dom"/>
</dbReference>
<comment type="similarity">
    <text evidence="1">Belongs to the EAF1 family.</text>
</comment>
<dbReference type="Pfam" id="PF13921">
    <property type="entry name" value="Myb_DNA-bind_6"/>
    <property type="match status" value="1"/>
</dbReference>
<dbReference type="SMART" id="SM00717">
    <property type="entry name" value="SANT"/>
    <property type="match status" value="1"/>
</dbReference>
<feature type="compositionally biased region" description="Polar residues" evidence="3">
    <location>
        <begin position="1259"/>
        <end position="1269"/>
    </location>
</feature>
<feature type="compositionally biased region" description="Polar residues" evidence="3">
    <location>
        <begin position="1684"/>
        <end position="1695"/>
    </location>
</feature>
<gene>
    <name evidence="6" type="ORF">RND81_05G222400</name>
</gene>
<evidence type="ECO:0000313" key="6">
    <source>
        <dbReference type="EMBL" id="KAK9726541.1"/>
    </source>
</evidence>
<feature type="region of interest" description="Disordered" evidence="3">
    <location>
        <begin position="1303"/>
        <end position="1371"/>
    </location>
</feature>
<dbReference type="Pfam" id="PF07529">
    <property type="entry name" value="HSA"/>
    <property type="match status" value="1"/>
</dbReference>
<dbReference type="PANTHER" id="PTHR46774:SF3">
    <property type="entry name" value="CHROMATIN MODIFICATION-RELATED PROTEIN EAF1 A-RELATED"/>
    <property type="match status" value="1"/>
</dbReference>
<sequence>MHGFGLGSTVLVNAEVDSMGGIVDVGDGIGTKPSPRRAAIEKAQAELRLEYDVREERRRELEFLEKGGDPLDFKFGHAASVSVQSTSHTDQHADQNLTSEAKGSFALTASPHGDSVESSGRLGLTVACEPNSADNFDGENETHQNDRTSMRPGRCSITPSEHFSQIGVCKNVKDSEDSLIFHPKKGQAYKRRNRFKTNCDGSRSNSADMASSGGHISTHARNLVHSKLVASENQLDKESNDTHRLTESADGNLNLSNSKEKLEEVENLSFKVDDAPVSIRIIEPDTVIGKASIDNVDAGCPPFGAEKKEDNATSSHLNETSMINGDNKCTQTDALAMNAPVTMKGLDSESSCTQANVSVDGNGNNDSDLCPNLQNVDRNGVPKEPTLPVEEISVSRDDTLPNEEHITNAMEMASCIKKDKDSINLQENGCSEENHAEILSGNYSLHNSVKGVSNVEGQEAHTDAEIKSETDLSQLDDHVSKMESSCPVRPLVDCGSGEVNKNGLTGPSPALESQPSVENQPKPPDKAHEDRILEEAQMIEAKRKRIAELSISLLPREERRKCHWDLVLEEMAWLANDFAQERLWKMTAAAQICRRIAFASRIRLEEQSKFLKQKSVAHALAKAVMEFWHSVRLSVENTGSSAEICKHESLSEIRDMDKPSEDVLQSTGRKQDRAVYGYAVRFLQYNCSLKPSVEAPGVTDIPCDVDLPEIAWQDRFTEENLFYAIPPGAMEMYRKSIESHLAECERVGNNIHEEVDTSGQDAVGGCGYEDNDYEEDEGENMYYMPGASETVKPSKKKWKNKKSNAARSYEFGGDFGYGHSAETRNGTSQLNIIGKRPANNLHVDPIPTKRMRTASRQRVVGPLGAGSAGFTPVLSRADGSSGDTNSFQDDQSALHGGTNFPRGSEVDSAMNFEKQSKFDSAEMSAKPKKKKKIKHQNVSYDQRWQLDSSMPNEQKELVRKRLDNHQLESNGNGGLFGQHAKRPKLAKHPLDNLFDNTAPMSGSVASPVASQMSNMSSQTKIIKFIGGRDRGKKGKGLKMSSGQLGSGSPWTIVEDQALVVLVHDMGPNWELVSDAINNILQFKCIFRKPQECKERHKFLMDKPCGDGADSAEDSGSSQPYPSTLPGIPKGSARQLFRSLHAHVEEDNIKSRFEKIIRIEQQHFRKKKGLRQIAAIHGSHALSLSQVIPNNLNGGVLTPLDLCDTATSNHDPLAIASQSSHSGGSSLPNQSNILPIHSPSGLNSPIQGFQGSPSMGIGNNLASPPSQLPSSRDARYSIPRSGSLPIEEQQRLHQYNSMVPGRNVQASTLSSSGSIPGSDRSVRMHPGGNGASMTPLVNRSIPSVRPGVQGISSMSMLDSGSALPSNMGGSPSNMIVHPGTSPSHGNIMYRPRDSLHNVRSVQTSEQQRQTVLPEMQMKTTQINSVGVPALGDLGSGFSNQIASSPLPTYAGRYQHLSRSNHAATPEQQAYIRAARERQMQQQQQRLLQRQHQQHPASSASMTRVQTQSQLPMSSPLQSSSKVQSSSSSQPLPLPSPTPSSPLTHVVLPPHQQQKSVQGHGLGGQSGPGGMINQGGKQRQQYQQSSRQHPQQRQQSQPHQAKLVKGGRSNMLTHQNLPVDPSHLNGVSAKTASQVSGKGDPALNLMQDQNLYPGSSVNTMPSSKTLASTASPSHIQPQKQCIDVGSATSKPVQQMSSHLEGVSHGQAQGVPSPTASGSNQDPSSSVVHSRKHQPSQQQPPTKAVNQHQPALQRTNQQNRQVNSDSLTKSQVDHYQAKQKSLSVGPPSACVNPAVAVPVTSSVSTVVRKVQDPARESITASAPSPSDPVTKEFGNKPLSSVSQGLVQRQSSGNNLVSRGVESQWQQQESQLQPPPLQPKLPQNQSQQ</sequence>
<feature type="compositionally biased region" description="Polar residues" evidence="3">
    <location>
        <begin position="1732"/>
        <end position="1767"/>
    </location>
</feature>
<feature type="compositionally biased region" description="Polar residues" evidence="3">
    <location>
        <begin position="1703"/>
        <end position="1725"/>
    </location>
</feature>
<dbReference type="Proteomes" id="UP001443914">
    <property type="component" value="Unassembled WGS sequence"/>
</dbReference>
<feature type="compositionally biased region" description="Basic residues" evidence="3">
    <location>
        <begin position="926"/>
        <end position="935"/>
    </location>
</feature>
<feature type="compositionally biased region" description="Low complexity" evidence="3">
    <location>
        <begin position="1506"/>
        <end position="1529"/>
    </location>
</feature>
<dbReference type="PANTHER" id="PTHR46774">
    <property type="entry name" value="CHROMATIN MODIFICATION-RELATED PROTEIN EAF1 A-RELATED"/>
    <property type="match status" value="1"/>
</dbReference>
<evidence type="ECO:0000256" key="1">
    <source>
        <dbReference type="ARBA" id="ARBA00008913"/>
    </source>
</evidence>
<feature type="region of interest" description="Disordered" evidence="3">
    <location>
        <begin position="196"/>
        <end position="215"/>
    </location>
</feature>
<name>A0AAW1KV99_SAPOF</name>
<evidence type="ECO:0000259" key="4">
    <source>
        <dbReference type="PROSITE" id="PS50090"/>
    </source>
</evidence>
<dbReference type="GO" id="GO:0006325">
    <property type="term" value="P:chromatin organization"/>
    <property type="evidence" value="ECO:0007669"/>
    <property type="project" value="UniProtKB-KW"/>
</dbReference>
<accession>A0AAW1KV99</accession>
<dbReference type="PROSITE" id="PS50090">
    <property type="entry name" value="MYB_LIKE"/>
    <property type="match status" value="1"/>
</dbReference>
<feature type="compositionally biased region" description="Polar residues" evidence="3">
    <location>
        <begin position="1330"/>
        <end position="1340"/>
    </location>
</feature>
<feature type="region of interest" description="Disordered" evidence="3">
    <location>
        <begin position="131"/>
        <end position="152"/>
    </location>
</feature>
<proteinExistence type="inferred from homology"/>
<feature type="compositionally biased region" description="Low complexity" evidence="3">
    <location>
        <begin position="1576"/>
        <end position="1598"/>
    </location>
</feature>
<feature type="compositionally biased region" description="Low complexity" evidence="3">
    <location>
        <begin position="1105"/>
        <end position="1117"/>
    </location>
</feature>
<dbReference type="SUPFAM" id="SSF46689">
    <property type="entry name" value="Homeodomain-like"/>
    <property type="match status" value="1"/>
</dbReference>
<dbReference type="InterPro" id="IPR009057">
    <property type="entry name" value="Homeodomain-like_sf"/>
</dbReference>
<feature type="region of interest" description="Disordered" evidence="3">
    <location>
        <begin position="1212"/>
        <end position="1288"/>
    </location>
</feature>